<name>A0ABP6P7W7_9ACTN</name>
<feature type="domain" description="AB hydrolase-1" evidence="1">
    <location>
        <begin position="55"/>
        <end position="258"/>
    </location>
</feature>
<organism evidence="2 3">
    <name type="scientific">Blastococcus jejuensis</name>
    <dbReference type="NCBI Taxonomy" id="351224"/>
    <lineage>
        <taxon>Bacteria</taxon>
        <taxon>Bacillati</taxon>
        <taxon>Actinomycetota</taxon>
        <taxon>Actinomycetes</taxon>
        <taxon>Geodermatophilales</taxon>
        <taxon>Geodermatophilaceae</taxon>
        <taxon>Blastococcus</taxon>
    </lineage>
</organism>
<dbReference type="EMBL" id="BAAAVV010000005">
    <property type="protein sequence ID" value="GAA3169866.1"/>
    <property type="molecule type" value="Genomic_DNA"/>
</dbReference>
<protein>
    <recommendedName>
        <fullName evidence="1">AB hydrolase-1 domain-containing protein</fullName>
    </recommendedName>
</protein>
<dbReference type="SUPFAM" id="SSF53474">
    <property type="entry name" value="alpha/beta-Hydrolases"/>
    <property type="match status" value="1"/>
</dbReference>
<dbReference type="Proteomes" id="UP001499924">
    <property type="component" value="Unassembled WGS sequence"/>
</dbReference>
<reference evidence="3" key="1">
    <citation type="journal article" date="2019" name="Int. J. Syst. Evol. Microbiol.">
        <title>The Global Catalogue of Microorganisms (GCM) 10K type strain sequencing project: providing services to taxonomists for standard genome sequencing and annotation.</title>
        <authorList>
            <consortium name="The Broad Institute Genomics Platform"/>
            <consortium name="The Broad Institute Genome Sequencing Center for Infectious Disease"/>
            <person name="Wu L."/>
            <person name="Ma J."/>
        </authorList>
    </citation>
    <scope>NUCLEOTIDE SEQUENCE [LARGE SCALE GENOMIC DNA]</scope>
    <source>
        <strain evidence="3">JCM 15614</strain>
    </source>
</reference>
<dbReference type="RefSeq" id="WP_344689088.1">
    <property type="nucleotide sequence ID" value="NZ_BAAAVV010000005.1"/>
</dbReference>
<dbReference type="Gene3D" id="3.40.50.1820">
    <property type="entry name" value="alpha/beta hydrolase"/>
    <property type="match status" value="1"/>
</dbReference>
<dbReference type="PRINTS" id="PR00111">
    <property type="entry name" value="ABHYDROLASE"/>
</dbReference>
<evidence type="ECO:0000313" key="3">
    <source>
        <dbReference type="Proteomes" id="UP001499924"/>
    </source>
</evidence>
<sequence>MAVRTATRAEPRAGTFPGAMEYLTWGDGPRTMLFIQGGPGRTIPTGLMRRATGRLFAPYVSAGYAVWIVARRRHMPAGHSIADMADDYARIIAEQFGGSVDLVVGESFGGMVAQDLAARHPECVGRVALVVSGYEVSPWGKAVDLRLAEALRRGDRLAAGGAFAEYLLPGRALGPVRRLLAPLLARAVVDHGPREDMLVEVEAEVGYDSRGVLDRVRAPVLLICGDRDRFFPPAVVRETAARIPDCQLVWYSRAGHMRAASSSRIARDVLAFAT</sequence>
<proteinExistence type="predicted"/>
<accession>A0ABP6P7W7</accession>
<dbReference type="InterPro" id="IPR029058">
    <property type="entry name" value="AB_hydrolase_fold"/>
</dbReference>
<evidence type="ECO:0000259" key="1">
    <source>
        <dbReference type="Pfam" id="PF12697"/>
    </source>
</evidence>
<keyword evidence="3" id="KW-1185">Reference proteome</keyword>
<gene>
    <name evidence="2" type="ORF">GCM10010531_23740</name>
</gene>
<comment type="caution">
    <text evidence="2">The sequence shown here is derived from an EMBL/GenBank/DDBJ whole genome shotgun (WGS) entry which is preliminary data.</text>
</comment>
<dbReference type="Pfam" id="PF12697">
    <property type="entry name" value="Abhydrolase_6"/>
    <property type="match status" value="1"/>
</dbReference>
<dbReference type="PANTHER" id="PTHR43433:SF5">
    <property type="entry name" value="AB HYDROLASE-1 DOMAIN-CONTAINING PROTEIN"/>
    <property type="match status" value="1"/>
</dbReference>
<evidence type="ECO:0000313" key="2">
    <source>
        <dbReference type="EMBL" id="GAA3169866.1"/>
    </source>
</evidence>
<dbReference type="InterPro" id="IPR050471">
    <property type="entry name" value="AB_hydrolase"/>
</dbReference>
<dbReference type="InterPro" id="IPR000073">
    <property type="entry name" value="AB_hydrolase_1"/>
</dbReference>
<dbReference type="PANTHER" id="PTHR43433">
    <property type="entry name" value="HYDROLASE, ALPHA/BETA FOLD FAMILY PROTEIN"/>
    <property type="match status" value="1"/>
</dbReference>